<keyword evidence="2" id="KW-1185">Reference proteome</keyword>
<proteinExistence type="predicted"/>
<protein>
    <submittedName>
        <fullName evidence="1">Uncharacterized protein</fullName>
    </submittedName>
</protein>
<accession>A0A8J4UX46</accession>
<dbReference type="Proteomes" id="UP000695562">
    <property type="component" value="Unassembled WGS sequence"/>
</dbReference>
<organism evidence="1 2">
    <name type="scientific">Polysphondylium violaceum</name>
    <dbReference type="NCBI Taxonomy" id="133409"/>
    <lineage>
        <taxon>Eukaryota</taxon>
        <taxon>Amoebozoa</taxon>
        <taxon>Evosea</taxon>
        <taxon>Eumycetozoa</taxon>
        <taxon>Dictyostelia</taxon>
        <taxon>Dictyosteliales</taxon>
        <taxon>Dictyosteliaceae</taxon>
        <taxon>Polysphondylium</taxon>
    </lineage>
</organism>
<comment type="caution">
    <text evidence="1">The sequence shown here is derived from an EMBL/GenBank/DDBJ whole genome shotgun (WGS) entry which is preliminary data.</text>
</comment>
<evidence type="ECO:0000313" key="1">
    <source>
        <dbReference type="EMBL" id="KAF2078196.1"/>
    </source>
</evidence>
<name>A0A8J4UX46_9MYCE</name>
<sequence>MSAAQGPIRALPVGFIPNSVRKLALDKFSFTKDSIPTGCFGLYLSNCNYQAQDIPNNIGFLKTTITKSSTPIINEIQTIHPQITLKLNKVLTF</sequence>
<gene>
    <name evidence="1" type="ORF">CYY_000486</name>
</gene>
<evidence type="ECO:0000313" key="2">
    <source>
        <dbReference type="Proteomes" id="UP000695562"/>
    </source>
</evidence>
<reference evidence="1" key="1">
    <citation type="submission" date="2020-01" db="EMBL/GenBank/DDBJ databases">
        <title>Development of genomics and gene disruption for Polysphondylium violaceum indicates a role for the polyketide synthase stlB in stalk morphogenesis.</title>
        <authorList>
            <person name="Narita B."/>
            <person name="Kawabe Y."/>
            <person name="Kin K."/>
            <person name="Saito T."/>
            <person name="Gibbs R."/>
            <person name="Kuspa A."/>
            <person name="Muzny D."/>
            <person name="Queller D."/>
            <person name="Richards S."/>
            <person name="Strassman J."/>
            <person name="Sucgang R."/>
            <person name="Worley K."/>
            <person name="Schaap P."/>
        </authorList>
    </citation>
    <scope>NUCLEOTIDE SEQUENCE</scope>
    <source>
        <strain evidence="1">QSvi11</strain>
    </source>
</reference>
<dbReference type="AlphaFoldDB" id="A0A8J4UX46"/>
<dbReference type="EMBL" id="AJWJ01000009">
    <property type="protein sequence ID" value="KAF2078196.1"/>
    <property type="molecule type" value="Genomic_DNA"/>
</dbReference>